<gene>
    <name evidence="2" type="ORF">GTS_35920</name>
</gene>
<dbReference type="SMART" id="SM00530">
    <property type="entry name" value="HTH_XRE"/>
    <property type="match status" value="1"/>
</dbReference>
<reference evidence="3" key="1">
    <citation type="submission" date="2019-04" db="EMBL/GenBank/DDBJ databases">
        <title>Draft genome sequence of Pseudonocardiaceae bacterium SL3-2-4.</title>
        <authorList>
            <person name="Ningsih F."/>
            <person name="Yokota A."/>
            <person name="Sakai Y."/>
            <person name="Nanatani K."/>
            <person name="Yabe S."/>
            <person name="Oetari A."/>
            <person name="Sjamsuridzal W."/>
        </authorList>
    </citation>
    <scope>NUCLEOTIDE SEQUENCE [LARGE SCALE GENOMIC DNA]</scope>
    <source>
        <strain evidence="3">SL3-2-4</strain>
    </source>
</reference>
<dbReference type="SUPFAM" id="SSF47413">
    <property type="entry name" value="lambda repressor-like DNA-binding domains"/>
    <property type="match status" value="1"/>
</dbReference>
<dbReference type="InterPro" id="IPR001387">
    <property type="entry name" value="Cro/C1-type_HTH"/>
</dbReference>
<dbReference type="GO" id="GO:0003677">
    <property type="term" value="F:DNA binding"/>
    <property type="evidence" value="ECO:0007669"/>
    <property type="project" value="InterPro"/>
</dbReference>
<dbReference type="EMBL" id="BJFL01000019">
    <property type="protein sequence ID" value="GDY31959.1"/>
    <property type="molecule type" value="Genomic_DNA"/>
</dbReference>
<dbReference type="InterPro" id="IPR010982">
    <property type="entry name" value="Lambda_DNA-bd_dom_sf"/>
</dbReference>
<name>A0A4D4JC65_9PSEU</name>
<dbReference type="Pfam" id="PF19054">
    <property type="entry name" value="DUF5753"/>
    <property type="match status" value="1"/>
</dbReference>
<sequence length="288" mass="31414">MSVAGPTARRRRLGATLVEMRDAANKTQRDAADLLGCSVGKIVNIEKGRSGVKKAELEKLLEFYGTDPEQQQVLEELRKAGARRGWWSTYGLPDWVKPFVGFENDASSVRNFELGIIPGLLQTEPYARAVHLTARHLAPPGTVDKRVAARMERQRRLTATPPLELWAVVDEAALHRMVGGPEVMTEQLEHLLRMGQLPNVKIQVLPADVGAHGSMSGPICVFSFADAAEPDIGWLEHPLGGNIVDDPKDVATMATLFDDLREAALGVRESARFIAAMVNERGGGGEHA</sequence>
<protein>
    <submittedName>
        <fullName evidence="2">Transcriptional regulator</fullName>
    </submittedName>
</protein>
<evidence type="ECO:0000259" key="1">
    <source>
        <dbReference type="PROSITE" id="PS50943"/>
    </source>
</evidence>
<comment type="caution">
    <text evidence="2">The sequence shown here is derived from an EMBL/GenBank/DDBJ whole genome shotgun (WGS) entry which is preliminary data.</text>
</comment>
<dbReference type="Gene3D" id="1.10.260.40">
    <property type="entry name" value="lambda repressor-like DNA-binding domains"/>
    <property type="match status" value="1"/>
</dbReference>
<accession>A0A4D4JC65</accession>
<keyword evidence="3" id="KW-1185">Reference proteome</keyword>
<dbReference type="AlphaFoldDB" id="A0A4D4JC65"/>
<dbReference type="Proteomes" id="UP000298860">
    <property type="component" value="Unassembled WGS sequence"/>
</dbReference>
<proteinExistence type="predicted"/>
<feature type="domain" description="HTH cro/C1-type" evidence="1">
    <location>
        <begin position="17"/>
        <end position="71"/>
    </location>
</feature>
<dbReference type="RefSeq" id="WP_192909603.1">
    <property type="nucleotide sequence ID" value="NZ_BJFL01000019.1"/>
</dbReference>
<dbReference type="Pfam" id="PF13560">
    <property type="entry name" value="HTH_31"/>
    <property type="match status" value="1"/>
</dbReference>
<organism evidence="2 3">
    <name type="scientific">Gandjariella thermophila</name>
    <dbReference type="NCBI Taxonomy" id="1931992"/>
    <lineage>
        <taxon>Bacteria</taxon>
        <taxon>Bacillati</taxon>
        <taxon>Actinomycetota</taxon>
        <taxon>Actinomycetes</taxon>
        <taxon>Pseudonocardiales</taxon>
        <taxon>Pseudonocardiaceae</taxon>
        <taxon>Gandjariella</taxon>
    </lineage>
</organism>
<evidence type="ECO:0000313" key="3">
    <source>
        <dbReference type="Proteomes" id="UP000298860"/>
    </source>
</evidence>
<dbReference type="CDD" id="cd00093">
    <property type="entry name" value="HTH_XRE"/>
    <property type="match status" value="1"/>
</dbReference>
<evidence type="ECO:0000313" key="2">
    <source>
        <dbReference type="EMBL" id="GDY31959.1"/>
    </source>
</evidence>
<dbReference type="InterPro" id="IPR043917">
    <property type="entry name" value="DUF5753"/>
</dbReference>
<dbReference type="PROSITE" id="PS50943">
    <property type="entry name" value="HTH_CROC1"/>
    <property type="match status" value="1"/>
</dbReference>